<comment type="caution">
    <text evidence="8">The sequence shown here is derived from an EMBL/GenBank/DDBJ whole genome shotgun (WGS) entry which is preliminary data.</text>
</comment>
<dbReference type="Gene3D" id="1.10.1050.10">
    <property type="entry name" value="Ribosomal Protein S4 Delta 41, Chain A, domain 1"/>
    <property type="match status" value="1"/>
</dbReference>
<feature type="non-terminal residue" evidence="8">
    <location>
        <position position="1"/>
    </location>
</feature>
<dbReference type="Pfam" id="PF00163">
    <property type="entry name" value="Ribosomal_S4"/>
    <property type="match status" value="1"/>
</dbReference>
<dbReference type="FunFam" id="3.10.290.10:FF:000001">
    <property type="entry name" value="30S ribosomal protein S4"/>
    <property type="match status" value="1"/>
</dbReference>
<evidence type="ECO:0000256" key="1">
    <source>
        <dbReference type="ARBA" id="ARBA00007465"/>
    </source>
</evidence>
<name>X0V6W5_9ZZZZ</name>
<evidence type="ECO:0000313" key="8">
    <source>
        <dbReference type="EMBL" id="GAG08238.1"/>
    </source>
</evidence>
<dbReference type="SMART" id="SM01390">
    <property type="entry name" value="Ribosomal_S4"/>
    <property type="match status" value="1"/>
</dbReference>
<dbReference type="NCBIfam" id="TIGR01017">
    <property type="entry name" value="rpsD_bact"/>
    <property type="match status" value="1"/>
</dbReference>
<evidence type="ECO:0000259" key="7">
    <source>
        <dbReference type="SMART" id="SM01390"/>
    </source>
</evidence>
<dbReference type="NCBIfam" id="NF003717">
    <property type="entry name" value="PRK05327.1"/>
    <property type="match status" value="1"/>
</dbReference>
<reference evidence="8" key="1">
    <citation type="journal article" date="2014" name="Front. Microbiol.">
        <title>High frequency of phylogenetically diverse reductive dehalogenase-homologous genes in deep subseafloor sedimentary metagenomes.</title>
        <authorList>
            <person name="Kawai M."/>
            <person name="Futagami T."/>
            <person name="Toyoda A."/>
            <person name="Takaki Y."/>
            <person name="Nishi S."/>
            <person name="Hori S."/>
            <person name="Arai W."/>
            <person name="Tsubouchi T."/>
            <person name="Morono Y."/>
            <person name="Uchiyama I."/>
            <person name="Ito T."/>
            <person name="Fujiyama A."/>
            <person name="Inagaki F."/>
            <person name="Takami H."/>
        </authorList>
    </citation>
    <scope>NUCLEOTIDE SEQUENCE</scope>
    <source>
        <strain evidence="8">Expedition CK06-06</strain>
    </source>
</reference>
<protein>
    <submittedName>
        <fullName evidence="8">Uncharacterized protein</fullName>
    </submittedName>
</protein>
<proteinExistence type="inferred from homology"/>
<sequence>RRTRQHSEYGKELSEKQKLKNWYNLKERQFRKYIKEVLEKRGKVKDAGALLIKKLESRLDNVVFRMGFTPSRAQARQIVNHGHFLVNEKKVNIPSYQVKKGDKISLRASSRSKAIFQNLSTTLKKYQAPSWIKINIEKLEGEIVGEPNLEEAAPPAEISTIFEFYSR</sequence>
<keyword evidence="2" id="KW-0699">rRNA-binding</keyword>
<dbReference type="CDD" id="cd00165">
    <property type="entry name" value="S4"/>
    <property type="match status" value="1"/>
</dbReference>
<evidence type="ECO:0000256" key="4">
    <source>
        <dbReference type="ARBA" id="ARBA00022980"/>
    </source>
</evidence>
<dbReference type="InterPro" id="IPR036986">
    <property type="entry name" value="S4_RNA-bd_sf"/>
</dbReference>
<dbReference type="SUPFAM" id="SSF55174">
    <property type="entry name" value="Alpha-L RNA-binding motif"/>
    <property type="match status" value="1"/>
</dbReference>
<feature type="domain" description="RNA-binding S4" evidence="6">
    <location>
        <begin position="57"/>
        <end position="120"/>
    </location>
</feature>
<dbReference type="Gene3D" id="3.10.290.10">
    <property type="entry name" value="RNA-binding S4 domain"/>
    <property type="match status" value="1"/>
</dbReference>
<dbReference type="InterPro" id="IPR022801">
    <property type="entry name" value="Ribosomal_uS4"/>
</dbReference>
<evidence type="ECO:0000256" key="3">
    <source>
        <dbReference type="ARBA" id="ARBA00022884"/>
    </source>
</evidence>
<dbReference type="GO" id="GO:0042274">
    <property type="term" value="P:ribosomal small subunit biogenesis"/>
    <property type="evidence" value="ECO:0007669"/>
    <property type="project" value="TreeGrafter"/>
</dbReference>
<keyword evidence="5" id="KW-0687">Ribonucleoprotein</keyword>
<evidence type="ECO:0000259" key="6">
    <source>
        <dbReference type="SMART" id="SM00363"/>
    </source>
</evidence>
<dbReference type="EMBL" id="BARS01028415">
    <property type="protein sequence ID" value="GAG08238.1"/>
    <property type="molecule type" value="Genomic_DNA"/>
</dbReference>
<comment type="similarity">
    <text evidence="1">Belongs to the universal ribosomal protein uS4 family.</text>
</comment>
<evidence type="ECO:0000256" key="2">
    <source>
        <dbReference type="ARBA" id="ARBA00022730"/>
    </source>
</evidence>
<dbReference type="AlphaFoldDB" id="X0V6W5"/>
<dbReference type="Pfam" id="PF01479">
    <property type="entry name" value="S4"/>
    <property type="match status" value="1"/>
</dbReference>
<dbReference type="InterPro" id="IPR002942">
    <property type="entry name" value="S4_RNA-bd"/>
</dbReference>
<feature type="domain" description="Small ribosomal subunit protein uS4 N-terminal" evidence="7">
    <location>
        <begin position="1"/>
        <end position="56"/>
    </location>
</feature>
<dbReference type="GO" id="GO:0015935">
    <property type="term" value="C:small ribosomal subunit"/>
    <property type="evidence" value="ECO:0007669"/>
    <property type="project" value="InterPro"/>
</dbReference>
<dbReference type="GO" id="GO:0003735">
    <property type="term" value="F:structural constituent of ribosome"/>
    <property type="evidence" value="ECO:0007669"/>
    <property type="project" value="InterPro"/>
</dbReference>
<organism evidence="8">
    <name type="scientific">marine sediment metagenome</name>
    <dbReference type="NCBI Taxonomy" id="412755"/>
    <lineage>
        <taxon>unclassified sequences</taxon>
        <taxon>metagenomes</taxon>
        <taxon>ecological metagenomes</taxon>
    </lineage>
</organism>
<dbReference type="SMART" id="SM00363">
    <property type="entry name" value="S4"/>
    <property type="match status" value="1"/>
</dbReference>
<dbReference type="HAMAP" id="MF_01306_B">
    <property type="entry name" value="Ribosomal_uS4_B"/>
    <property type="match status" value="1"/>
</dbReference>
<dbReference type="InterPro" id="IPR018079">
    <property type="entry name" value="Ribosomal_uS4_CS"/>
</dbReference>
<dbReference type="GO" id="GO:0019843">
    <property type="term" value="F:rRNA binding"/>
    <property type="evidence" value="ECO:0007669"/>
    <property type="project" value="UniProtKB-KW"/>
</dbReference>
<dbReference type="InterPro" id="IPR001912">
    <property type="entry name" value="Ribosomal_uS4_N"/>
</dbReference>
<gene>
    <name evidence="8" type="ORF">S01H1_44546</name>
</gene>
<accession>X0V6W5</accession>
<keyword evidence="3" id="KW-0694">RNA-binding</keyword>
<dbReference type="PANTHER" id="PTHR11831">
    <property type="entry name" value="30S 40S RIBOSOMAL PROTEIN"/>
    <property type="match status" value="1"/>
</dbReference>
<keyword evidence="4" id="KW-0689">Ribosomal protein</keyword>
<dbReference type="InterPro" id="IPR005709">
    <property type="entry name" value="Ribosomal_uS4_bac-type"/>
</dbReference>
<evidence type="ECO:0000256" key="5">
    <source>
        <dbReference type="ARBA" id="ARBA00023274"/>
    </source>
</evidence>
<dbReference type="PROSITE" id="PS50889">
    <property type="entry name" value="S4"/>
    <property type="match status" value="1"/>
</dbReference>
<dbReference type="PROSITE" id="PS00632">
    <property type="entry name" value="RIBOSOMAL_S4"/>
    <property type="match status" value="1"/>
</dbReference>
<dbReference type="PANTHER" id="PTHR11831:SF4">
    <property type="entry name" value="SMALL RIBOSOMAL SUBUNIT PROTEIN US4M"/>
    <property type="match status" value="1"/>
</dbReference>
<dbReference type="GO" id="GO:0006412">
    <property type="term" value="P:translation"/>
    <property type="evidence" value="ECO:0007669"/>
    <property type="project" value="InterPro"/>
</dbReference>